<protein>
    <submittedName>
        <fullName evidence="1">Enolase C-terminal domain-like protein</fullName>
    </submittedName>
</protein>
<accession>A0AAE3NYV6</accession>
<dbReference type="EMBL" id="JARGYC010000081">
    <property type="protein sequence ID" value="MDF0603227.1"/>
    <property type="molecule type" value="Genomic_DNA"/>
</dbReference>
<name>A0AAE3NYV6_9RHOB</name>
<proteinExistence type="predicted"/>
<gene>
    <name evidence="1" type="ORF">P1J78_21020</name>
</gene>
<organism evidence="1 2">
    <name type="scientific">Psychromarinibacter sediminicola</name>
    <dbReference type="NCBI Taxonomy" id="3033385"/>
    <lineage>
        <taxon>Bacteria</taxon>
        <taxon>Pseudomonadati</taxon>
        <taxon>Pseudomonadota</taxon>
        <taxon>Alphaproteobacteria</taxon>
        <taxon>Rhodobacterales</taxon>
        <taxon>Paracoccaceae</taxon>
        <taxon>Psychromarinibacter</taxon>
    </lineage>
</organism>
<sequence length="449" mass="47819">MSNAPSLRLRDIRLSERPVTMRLPFQFGSTEVRETAEIYCRVTVEVRDQVVPGISAQLMVPRWFDKRAGLSNEETIEELRRACEAAASVGRGMQGTVAALSSGIRAETPGRLSEGTPALAAGFGPALVEMALIDAVCRAADMPFWRAAEADLFGLSHDLPQGLSKDVFDAAMSGIGPPARIALRHTIGFDAPLVERGTGAPRDGLPVTVAEVAEETGIRAWKIKLKGDPDADARRLTDLQSVLAGRMQGGVTLDANEQYTADAFRALLEQLSSDSLSDLAGAVRFFEQPFARETALNAPVDFGVPMVIDESDDHRDVFPRALDLGWAGTSIKSCKGVLRALVNMARARAAGAILTAEDLTCQPGLCWTQDTAMAAVCGVRDVERNGHHFAGGMQGASEPECAAMLAAHDDIFELRGGRPALAIRAGGVRIGSLDRPGFGASDVLLRSGD</sequence>
<evidence type="ECO:0000313" key="1">
    <source>
        <dbReference type="EMBL" id="MDF0603227.1"/>
    </source>
</evidence>
<reference evidence="1" key="1">
    <citation type="submission" date="2023-03" db="EMBL/GenBank/DDBJ databases">
        <title>Multiphase analysis and comparison of six strains from genera Psychromarinibacter, Lutimaribacter, and Maritimibacter, including a novel species: Psychromarinibacter sediminicola sp. nov.</title>
        <authorList>
            <person name="Wang Y.-H."/>
            <person name="Ye M.-Q."/>
            <person name="Du Z.-J."/>
        </authorList>
    </citation>
    <scope>NUCLEOTIDE SEQUENCE</scope>
    <source>
        <strain evidence="1">C21-152</strain>
    </source>
</reference>
<dbReference type="RefSeq" id="WP_275569349.1">
    <property type="nucleotide sequence ID" value="NZ_JARGYC010000081.1"/>
</dbReference>
<dbReference type="InterPro" id="IPR036849">
    <property type="entry name" value="Enolase-like_C_sf"/>
</dbReference>
<dbReference type="AlphaFoldDB" id="A0AAE3NYV6"/>
<evidence type="ECO:0000313" key="2">
    <source>
        <dbReference type="Proteomes" id="UP001220964"/>
    </source>
</evidence>
<dbReference type="Gene3D" id="3.20.20.120">
    <property type="entry name" value="Enolase-like C-terminal domain"/>
    <property type="match status" value="1"/>
</dbReference>
<comment type="caution">
    <text evidence="1">The sequence shown here is derived from an EMBL/GenBank/DDBJ whole genome shotgun (WGS) entry which is preliminary data.</text>
</comment>
<dbReference type="SUPFAM" id="SSF51604">
    <property type="entry name" value="Enolase C-terminal domain-like"/>
    <property type="match status" value="1"/>
</dbReference>
<dbReference type="Proteomes" id="UP001220964">
    <property type="component" value="Unassembled WGS sequence"/>
</dbReference>
<keyword evidence="2" id="KW-1185">Reference proteome</keyword>